<accession>A0AAN7PN29</accession>
<proteinExistence type="predicted"/>
<dbReference type="AlphaFoldDB" id="A0AAN7PN29"/>
<evidence type="ECO:0000313" key="2">
    <source>
        <dbReference type="Proteomes" id="UP001353858"/>
    </source>
</evidence>
<dbReference type="Proteomes" id="UP001353858">
    <property type="component" value="Unassembled WGS sequence"/>
</dbReference>
<organism evidence="1 2">
    <name type="scientific">Aquatica leii</name>
    <dbReference type="NCBI Taxonomy" id="1421715"/>
    <lineage>
        <taxon>Eukaryota</taxon>
        <taxon>Metazoa</taxon>
        <taxon>Ecdysozoa</taxon>
        <taxon>Arthropoda</taxon>
        <taxon>Hexapoda</taxon>
        <taxon>Insecta</taxon>
        <taxon>Pterygota</taxon>
        <taxon>Neoptera</taxon>
        <taxon>Endopterygota</taxon>
        <taxon>Coleoptera</taxon>
        <taxon>Polyphaga</taxon>
        <taxon>Elateriformia</taxon>
        <taxon>Elateroidea</taxon>
        <taxon>Lampyridae</taxon>
        <taxon>Luciolinae</taxon>
        <taxon>Aquatica</taxon>
    </lineage>
</organism>
<sequence>MSKLRIRRQISNTTFICVYVPTETDTNKKKEDFYEKLIRKCEKISKYDTLTILRDLNAETLIRPVAVYASETWTITKKEEEELRIFERKIIRQILGPISTEENEYRPRMNFEIRDQMKGENIVNYIKSQQIKQLSHVIRKDKTKTIRIVTEWKPTENRKRGKPKIRWIDDVVEDLKMLEIKN</sequence>
<protein>
    <submittedName>
        <fullName evidence="1">Uncharacterized protein</fullName>
    </submittedName>
</protein>
<keyword evidence="2" id="KW-1185">Reference proteome</keyword>
<dbReference type="EMBL" id="JARPUR010000008">
    <property type="protein sequence ID" value="KAK4872164.1"/>
    <property type="molecule type" value="Genomic_DNA"/>
</dbReference>
<comment type="caution">
    <text evidence="1">The sequence shown here is derived from an EMBL/GenBank/DDBJ whole genome shotgun (WGS) entry which is preliminary data.</text>
</comment>
<reference evidence="2" key="1">
    <citation type="submission" date="2023-01" db="EMBL/GenBank/DDBJ databases">
        <title>Key to firefly adult light organ development and bioluminescence: homeobox transcription factors regulate luciferase expression and transportation to peroxisome.</title>
        <authorList>
            <person name="Fu X."/>
        </authorList>
    </citation>
    <scope>NUCLEOTIDE SEQUENCE [LARGE SCALE GENOMIC DNA]</scope>
</reference>
<gene>
    <name evidence="1" type="ORF">RN001_016288</name>
</gene>
<name>A0AAN7PN29_9COLE</name>
<evidence type="ECO:0000313" key="1">
    <source>
        <dbReference type="EMBL" id="KAK4872164.1"/>
    </source>
</evidence>